<dbReference type="AlphaFoldDB" id="A0A1N7AB74"/>
<evidence type="ECO:0000313" key="2">
    <source>
        <dbReference type="Proteomes" id="UP000185924"/>
    </source>
</evidence>
<dbReference type="Proteomes" id="UP000185924">
    <property type="component" value="Unassembled WGS sequence"/>
</dbReference>
<sequence length="103" mass="12072">MNTDFQPKEFTTIKTVCGKELDFTFKAIKLVRDEKHNFHIVYRTFSDEFIYSFCNPFLDTSSEHVYRMISEAEAKAIFMPLLSPENARELFSTAQAPVMQVQY</sequence>
<accession>A0A1N7AB74</accession>
<evidence type="ECO:0000313" key="1">
    <source>
        <dbReference type="EMBL" id="SIR36279.1"/>
    </source>
</evidence>
<dbReference type="OrthoDB" id="853197at2"/>
<keyword evidence="2" id="KW-1185">Reference proteome</keyword>
<proteinExistence type="predicted"/>
<dbReference type="RefSeq" id="WP_007657101.1">
    <property type="nucleotide sequence ID" value="NZ_FTNM01000005.1"/>
</dbReference>
<dbReference type="EMBL" id="FTNM01000005">
    <property type="protein sequence ID" value="SIR36279.1"/>
    <property type="molecule type" value="Genomic_DNA"/>
</dbReference>
<reference evidence="2" key="1">
    <citation type="submission" date="2017-01" db="EMBL/GenBank/DDBJ databases">
        <authorList>
            <person name="Varghese N."/>
            <person name="Submissions S."/>
        </authorList>
    </citation>
    <scope>NUCLEOTIDE SEQUENCE [LARGE SCALE GENOMIC DNA]</scope>
    <source>
        <strain evidence="2">DM9</strain>
    </source>
</reference>
<organism evidence="1 2">
    <name type="scientific">Pontibacter lucknowensis</name>
    <dbReference type="NCBI Taxonomy" id="1077936"/>
    <lineage>
        <taxon>Bacteria</taxon>
        <taxon>Pseudomonadati</taxon>
        <taxon>Bacteroidota</taxon>
        <taxon>Cytophagia</taxon>
        <taxon>Cytophagales</taxon>
        <taxon>Hymenobacteraceae</taxon>
        <taxon>Pontibacter</taxon>
    </lineage>
</organism>
<gene>
    <name evidence="1" type="ORF">SAMN05421545_3354</name>
</gene>
<name>A0A1N7AB74_9BACT</name>
<protein>
    <submittedName>
        <fullName evidence="1">Uncharacterized protein</fullName>
    </submittedName>
</protein>